<proteinExistence type="predicted"/>
<evidence type="ECO:0000313" key="2">
    <source>
        <dbReference type="Proteomes" id="UP000010953"/>
    </source>
</evidence>
<name>M7X8G2_9BACT</name>
<accession>M7X8G2</accession>
<reference evidence="1" key="1">
    <citation type="submission" date="2013-01" db="EMBL/GenBank/DDBJ databases">
        <title>Genome assembly of Mariniradius saccharolyticus AK6.</title>
        <authorList>
            <person name="Vaidya B."/>
            <person name="Khatri I."/>
            <person name="Tanuku N.R.S."/>
            <person name="Subramanian S."/>
            <person name="Pinnaka A."/>
        </authorList>
    </citation>
    <scope>NUCLEOTIDE SEQUENCE [LARGE SCALE GENOMIC DNA]</scope>
    <source>
        <strain evidence="1">AK6</strain>
    </source>
</reference>
<dbReference type="STRING" id="1239962.C943_04569"/>
<comment type="caution">
    <text evidence="1">The sequence shown here is derived from an EMBL/GenBank/DDBJ whole genome shotgun (WGS) entry which is preliminary data.</text>
</comment>
<dbReference type="Proteomes" id="UP000010953">
    <property type="component" value="Unassembled WGS sequence"/>
</dbReference>
<evidence type="ECO:0000313" key="1">
    <source>
        <dbReference type="EMBL" id="EMS33690.1"/>
    </source>
</evidence>
<protein>
    <submittedName>
        <fullName evidence="1">Uncharacterized protein</fullName>
    </submittedName>
</protein>
<dbReference type="AlphaFoldDB" id="M7X8G2"/>
<keyword evidence="2" id="KW-1185">Reference proteome</keyword>
<organism evidence="1 2">
    <name type="scientific">Mariniradius saccharolyticus AK6</name>
    <dbReference type="NCBI Taxonomy" id="1239962"/>
    <lineage>
        <taxon>Bacteria</taxon>
        <taxon>Pseudomonadati</taxon>
        <taxon>Bacteroidota</taxon>
        <taxon>Cytophagia</taxon>
        <taxon>Cytophagales</taxon>
        <taxon>Cyclobacteriaceae</taxon>
        <taxon>Mariniradius</taxon>
    </lineage>
</organism>
<dbReference type="EMBL" id="AMZY02000009">
    <property type="protein sequence ID" value="EMS33690.1"/>
    <property type="molecule type" value="Genomic_DNA"/>
</dbReference>
<sequence length="37" mass="4023">MIIAADLVKTGKISIAGSIYRKMVGDKGNIVFCIWIP</sequence>
<gene>
    <name evidence="1" type="ORF">C943_04569</name>
</gene>
<dbReference type="InParanoid" id="M7X8G2"/>